<dbReference type="InterPro" id="IPR013651">
    <property type="entry name" value="ATP-grasp_RimK-type"/>
</dbReference>
<name>A0A1G7NHN9_9GAMM</name>
<dbReference type="AlphaFoldDB" id="A0A1G7NHN9"/>
<dbReference type="Gene3D" id="3.30.470.20">
    <property type="entry name" value="ATP-grasp fold, B domain"/>
    <property type="match status" value="1"/>
</dbReference>
<gene>
    <name evidence="4" type="ORF">SAMN05216571_101445</name>
</gene>
<dbReference type="GO" id="GO:0046872">
    <property type="term" value="F:metal ion binding"/>
    <property type="evidence" value="ECO:0007669"/>
    <property type="project" value="InterPro"/>
</dbReference>
<evidence type="ECO:0000256" key="2">
    <source>
        <dbReference type="PROSITE-ProRule" id="PRU00409"/>
    </source>
</evidence>
<accession>A0A1G7NHN9</accession>
<dbReference type="Gene3D" id="3.40.50.20">
    <property type="match status" value="1"/>
</dbReference>
<dbReference type="GO" id="GO:0009432">
    <property type="term" value="P:SOS response"/>
    <property type="evidence" value="ECO:0007669"/>
    <property type="project" value="TreeGrafter"/>
</dbReference>
<proteinExistence type="predicted"/>
<dbReference type="Proteomes" id="UP000198641">
    <property type="component" value="Unassembled WGS sequence"/>
</dbReference>
<organism evidence="4 5">
    <name type="scientific">Onishia taeanensis</name>
    <dbReference type="NCBI Taxonomy" id="284577"/>
    <lineage>
        <taxon>Bacteria</taxon>
        <taxon>Pseudomonadati</taxon>
        <taxon>Pseudomonadota</taxon>
        <taxon>Gammaproteobacteria</taxon>
        <taxon>Oceanospirillales</taxon>
        <taxon>Halomonadaceae</taxon>
        <taxon>Onishia</taxon>
    </lineage>
</organism>
<keyword evidence="5" id="KW-1185">Reference proteome</keyword>
<dbReference type="PANTHER" id="PTHR21621">
    <property type="entry name" value="RIBOSOMAL PROTEIN S6 MODIFICATION PROTEIN"/>
    <property type="match status" value="1"/>
</dbReference>
<dbReference type="RefSeq" id="WP_092522619.1">
    <property type="nucleotide sequence ID" value="NZ_FNCI01000001.1"/>
</dbReference>
<dbReference type="Pfam" id="PF14401">
    <property type="entry name" value="RLAN"/>
    <property type="match status" value="1"/>
</dbReference>
<evidence type="ECO:0000256" key="1">
    <source>
        <dbReference type="ARBA" id="ARBA00023211"/>
    </source>
</evidence>
<dbReference type="GO" id="GO:0005524">
    <property type="term" value="F:ATP binding"/>
    <property type="evidence" value="ECO:0007669"/>
    <property type="project" value="UniProtKB-UniRule"/>
</dbReference>
<keyword evidence="2" id="KW-0067">ATP-binding</keyword>
<evidence type="ECO:0000313" key="5">
    <source>
        <dbReference type="Proteomes" id="UP000198641"/>
    </source>
</evidence>
<reference evidence="4 5" key="1">
    <citation type="submission" date="2016-10" db="EMBL/GenBank/DDBJ databases">
        <authorList>
            <person name="de Groot N.N."/>
        </authorList>
    </citation>
    <scope>NUCLEOTIDE SEQUENCE [LARGE SCALE GENOMIC DNA]</scope>
    <source>
        <strain evidence="4 5">BH539</strain>
    </source>
</reference>
<dbReference type="Pfam" id="PF08443">
    <property type="entry name" value="RimK"/>
    <property type="match status" value="1"/>
</dbReference>
<dbReference type="InterPro" id="IPR025839">
    <property type="entry name" value="RLAN_dom"/>
</dbReference>
<dbReference type="SUPFAM" id="SSF56059">
    <property type="entry name" value="Glutathione synthetase ATP-binding domain-like"/>
    <property type="match status" value="1"/>
</dbReference>
<keyword evidence="1" id="KW-0464">Manganese</keyword>
<protein>
    <submittedName>
        <fullName evidence="4">Glutathione synthase/RimK-type ligase, ATP-grasp superfamily</fullName>
    </submittedName>
</protein>
<dbReference type="GO" id="GO:0018169">
    <property type="term" value="F:ribosomal S6-glutamic acid ligase activity"/>
    <property type="evidence" value="ECO:0007669"/>
    <property type="project" value="TreeGrafter"/>
</dbReference>
<keyword evidence="2" id="KW-0547">Nucleotide-binding</keyword>
<evidence type="ECO:0000313" key="4">
    <source>
        <dbReference type="EMBL" id="SDF73441.1"/>
    </source>
</evidence>
<evidence type="ECO:0000259" key="3">
    <source>
        <dbReference type="PROSITE" id="PS50975"/>
    </source>
</evidence>
<dbReference type="InterPro" id="IPR011761">
    <property type="entry name" value="ATP-grasp"/>
</dbReference>
<dbReference type="OrthoDB" id="9800957at2"/>
<dbReference type="EMBL" id="FNCI01000001">
    <property type="protein sequence ID" value="SDF73441.1"/>
    <property type="molecule type" value="Genomic_DNA"/>
</dbReference>
<dbReference type="STRING" id="284577.SAMN05216571_101445"/>
<dbReference type="PANTHER" id="PTHR21621:SF0">
    <property type="entry name" value="BETA-CITRYLGLUTAMATE SYNTHASE B-RELATED"/>
    <property type="match status" value="1"/>
</dbReference>
<dbReference type="PROSITE" id="PS50975">
    <property type="entry name" value="ATP_GRASP"/>
    <property type="match status" value="1"/>
</dbReference>
<keyword evidence="4" id="KW-0436">Ligase</keyword>
<sequence>MPLQIVVDRLIDWRPYFPSEDLITANDYLAEERPAQAPEKEQEQDAATHVINLSGELDYLESGYYVSLLAQARGQRVLPSVETLNQLSRKALVDLQLEALSPLLNELAKRGSLTGDSITLRVMFGESLQPELSKLARKLFERLPCPLLEARFTRRHDLWRLSRLKPLRLTALSQEEQDLFASALNRHSRKVWRTPKARRRYRFDLAMLVDPQEALPPSNRGALKEFIRAGRKLGIDVSLITKRDAGRLAEFDGLFIRETTSLDHHTYRMARRAEHEGLVVIDDPRSILRCTNKVYLHTLLRTRGIATPEGVLLNRSDLPHLTEKAAGLSFPMVLKVPDGSFSRGIVKITSAEALLPEAERLFASSALLLLQEWLPTEFDWRIGVLDGKPLFASRYYMARGHWQIYDHSKGKTRSGGFSTHAPEDVPPAVIKAALKATRLIGNGLYGVDLKQVGDRVVVIEINDNPNIDAGVEDTLLGRALYSRILEVFLKRMEANRRVGA</sequence>
<dbReference type="GO" id="GO:0005737">
    <property type="term" value="C:cytoplasm"/>
    <property type="evidence" value="ECO:0007669"/>
    <property type="project" value="TreeGrafter"/>
</dbReference>
<feature type="domain" description="ATP-grasp" evidence="3">
    <location>
        <begin position="297"/>
        <end position="489"/>
    </location>
</feature>